<keyword evidence="1" id="KW-0472">Membrane</keyword>
<feature type="transmembrane region" description="Helical" evidence="1">
    <location>
        <begin position="138"/>
        <end position="160"/>
    </location>
</feature>
<keyword evidence="1" id="KW-1133">Transmembrane helix</keyword>
<feature type="transmembrane region" description="Helical" evidence="1">
    <location>
        <begin position="274"/>
        <end position="292"/>
    </location>
</feature>
<feature type="transmembrane region" description="Helical" evidence="1">
    <location>
        <begin position="104"/>
        <end position="126"/>
    </location>
</feature>
<feature type="transmembrane region" description="Helical" evidence="1">
    <location>
        <begin position="233"/>
        <end position="254"/>
    </location>
</feature>
<dbReference type="Pfam" id="PF20151">
    <property type="entry name" value="DUF6533"/>
    <property type="match status" value="1"/>
</dbReference>
<feature type="transmembrane region" description="Helical" evidence="1">
    <location>
        <begin position="192"/>
        <end position="212"/>
    </location>
</feature>
<dbReference type="OrthoDB" id="3349377at2759"/>
<evidence type="ECO:0000313" key="3">
    <source>
        <dbReference type="EMBL" id="OAX32076.1"/>
    </source>
</evidence>
<accession>A0A1B7MHK0</accession>
<dbReference type="InParanoid" id="A0A1B7MHK0"/>
<sequence length="328" mass="36762">MIISNDPAWWPLIYIQRILSYPIVASIAMVAYDWGEPEGGTLQKELLMITYSPALTLGQEVEFVWTQRWSLMTVLYLSVRYIGIPYSVIVLMDVPSVSITDAVLVILAGLWTPFFINAMLNIIMIARLHAMYQRSRRMLIFLVIIFMAITVAWGVDIVIATRKLSIEVLVLSGIHECVYSAEGDAQTHSKEAWVFGIAWELLALCLALWIVVKHIRELQQSSTRWTAGDCFKVLIKTHVLYFIAFAVVSCFNIGQLSPKITISDSVGVQIYDGVLQIVSVVQMFMLGPRLILSIRQYHAELVADSQAGTGITTIAFQERTHVTTSSGV</sequence>
<keyword evidence="1" id="KW-0812">Transmembrane</keyword>
<gene>
    <name evidence="3" type="ORF">K503DRAFT_21203</name>
</gene>
<dbReference type="InterPro" id="IPR045340">
    <property type="entry name" value="DUF6533"/>
</dbReference>
<dbReference type="Proteomes" id="UP000092154">
    <property type="component" value="Unassembled WGS sequence"/>
</dbReference>
<organism evidence="3 4">
    <name type="scientific">Rhizopogon vinicolor AM-OR11-026</name>
    <dbReference type="NCBI Taxonomy" id="1314800"/>
    <lineage>
        <taxon>Eukaryota</taxon>
        <taxon>Fungi</taxon>
        <taxon>Dikarya</taxon>
        <taxon>Basidiomycota</taxon>
        <taxon>Agaricomycotina</taxon>
        <taxon>Agaricomycetes</taxon>
        <taxon>Agaricomycetidae</taxon>
        <taxon>Boletales</taxon>
        <taxon>Suillineae</taxon>
        <taxon>Rhizopogonaceae</taxon>
        <taxon>Rhizopogon</taxon>
    </lineage>
</organism>
<dbReference type="AlphaFoldDB" id="A0A1B7MHK0"/>
<feature type="transmembrane region" description="Helical" evidence="1">
    <location>
        <begin position="74"/>
        <end position="92"/>
    </location>
</feature>
<evidence type="ECO:0000256" key="1">
    <source>
        <dbReference type="SAM" id="Phobius"/>
    </source>
</evidence>
<proteinExistence type="predicted"/>
<keyword evidence="4" id="KW-1185">Reference proteome</keyword>
<feature type="domain" description="DUF6533" evidence="2">
    <location>
        <begin position="23"/>
        <end position="84"/>
    </location>
</feature>
<evidence type="ECO:0000259" key="2">
    <source>
        <dbReference type="Pfam" id="PF20151"/>
    </source>
</evidence>
<name>A0A1B7MHK0_9AGAM</name>
<reference evidence="3 4" key="1">
    <citation type="submission" date="2016-06" db="EMBL/GenBank/DDBJ databases">
        <title>Comparative genomics of the ectomycorrhizal sister species Rhizopogon vinicolor and Rhizopogon vesiculosus (Basidiomycota: Boletales) reveals a divergence of the mating type B locus.</title>
        <authorList>
            <consortium name="DOE Joint Genome Institute"/>
            <person name="Mujic A.B."/>
            <person name="Kuo A."/>
            <person name="Tritt A."/>
            <person name="Lipzen A."/>
            <person name="Chen C."/>
            <person name="Johnson J."/>
            <person name="Sharma A."/>
            <person name="Barry K."/>
            <person name="Grigoriev I.V."/>
            <person name="Spatafora J.W."/>
        </authorList>
    </citation>
    <scope>NUCLEOTIDE SEQUENCE [LARGE SCALE GENOMIC DNA]</scope>
    <source>
        <strain evidence="3 4">AM-OR11-026</strain>
    </source>
</reference>
<evidence type="ECO:0000313" key="4">
    <source>
        <dbReference type="Proteomes" id="UP000092154"/>
    </source>
</evidence>
<dbReference type="EMBL" id="KV449129">
    <property type="protein sequence ID" value="OAX32076.1"/>
    <property type="molecule type" value="Genomic_DNA"/>
</dbReference>
<protein>
    <recommendedName>
        <fullName evidence="2">DUF6533 domain-containing protein</fullName>
    </recommendedName>
</protein>